<name>A0A6G0T217_APHGL</name>
<keyword evidence="3" id="KW-1185">Reference proteome</keyword>
<reference evidence="2 3" key="1">
    <citation type="submission" date="2019-08" db="EMBL/GenBank/DDBJ databases">
        <title>The genome of the soybean aphid Biotype 1, its phylome, world population structure and adaptation to the North American continent.</title>
        <authorList>
            <person name="Giordano R."/>
            <person name="Donthu R.K."/>
            <person name="Hernandez A.G."/>
            <person name="Wright C.L."/>
            <person name="Zimin A.V."/>
        </authorList>
    </citation>
    <scope>NUCLEOTIDE SEQUENCE [LARGE SCALE GENOMIC DNA]</scope>
    <source>
        <tissue evidence="2">Whole aphids</tissue>
    </source>
</reference>
<dbReference type="InterPro" id="IPR053164">
    <property type="entry name" value="IS1016-like_transposase"/>
</dbReference>
<dbReference type="SMART" id="SM01126">
    <property type="entry name" value="DDE_Tnp_IS1595"/>
    <property type="match status" value="1"/>
</dbReference>
<evidence type="ECO:0000259" key="1">
    <source>
        <dbReference type="SMART" id="SM01126"/>
    </source>
</evidence>
<proteinExistence type="predicted"/>
<protein>
    <recommendedName>
        <fullName evidence="1">ISXO2-like transposase domain-containing protein</fullName>
    </recommendedName>
</protein>
<comment type="caution">
    <text evidence="2">The sequence shown here is derived from an EMBL/GenBank/DDBJ whole genome shotgun (WGS) entry which is preliminary data.</text>
</comment>
<evidence type="ECO:0000313" key="2">
    <source>
        <dbReference type="EMBL" id="KAE9524448.1"/>
    </source>
</evidence>
<dbReference type="Proteomes" id="UP000475862">
    <property type="component" value="Unassembled WGS sequence"/>
</dbReference>
<dbReference type="AlphaFoldDB" id="A0A6G0T217"/>
<dbReference type="PANTHER" id="PTHR47163">
    <property type="entry name" value="DDE_TNP_IS1595 DOMAIN-CONTAINING PROTEIN"/>
    <property type="match status" value="1"/>
</dbReference>
<dbReference type="InterPro" id="IPR024445">
    <property type="entry name" value="Tnp_ISXO2-like"/>
</dbReference>
<dbReference type="OrthoDB" id="6611384at2759"/>
<dbReference type="EMBL" id="VYZN01000068">
    <property type="protein sequence ID" value="KAE9524448.1"/>
    <property type="molecule type" value="Genomic_DNA"/>
</dbReference>
<dbReference type="PANTHER" id="PTHR47163:SF2">
    <property type="entry name" value="SI:DKEY-17M8.2"/>
    <property type="match status" value="1"/>
</dbReference>
<accession>A0A6G0T217</accession>
<feature type="domain" description="ISXO2-like transposase" evidence="1">
    <location>
        <begin position="143"/>
        <end position="238"/>
    </location>
</feature>
<organism evidence="2 3">
    <name type="scientific">Aphis glycines</name>
    <name type="common">Soybean aphid</name>
    <dbReference type="NCBI Taxonomy" id="307491"/>
    <lineage>
        <taxon>Eukaryota</taxon>
        <taxon>Metazoa</taxon>
        <taxon>Ecdysozoa</taxon>
        <taxon>Arthropoda</taxon>
        <taxon>Hexapoda</taxon>
        <taxon>Insecta</taxon>
        <taxon>Pterygota</taxon>
        <taxon>Neoptera</taxon>
        <taxon>Paraneoptera</taxon>
        <taxon>Hemiptera</taxon>
        <taxon>Sternorrhyncha</taxon>
        <taxon>Aphidomorpha</taxon>
        <taxon>Aphidoidea</taxon>
        <taxon>Aphididae</taxon>
        <taxon>Aphidini</taxon>
        <taxon>Aphis</taxon>
        <taxon>Aphis</taxon>
    </lineage>
</organism>
<evidence type="ECO:0000313" key="3">
    <source>
        <dbReference type="Proteomes" id="UP000475862"/>
    </source>
</evidence>
<sequence>MDINLFDIKEWSSMDNKIILINKLIEFNVLPASRKCPRGHAMKIVQDKGVIDNFKWMCRKKIRERNQKVKPCNYSSSLRKNTFFLQITVVPIKYLWIRKSMVDELPFLGHSKTASISKSNGNRLEFVLQRSDIRPYDKKKKKQLGGIREVVEIDESKFGRRKYHRGHRVEGQWVFGGYERGSGDCFLIPVEDRSAETLAYSRLNEKGYNHLTVNHSVNFKDPETGAHSNTIESTWRHA</sequence>
<gene>
    <name evidence="2" type="ORF">AGLY_015169</name>
</gene>